<feature type="transmembrane region" description="Helical" evidence="6">
    <location>
        <begin position="6"/>
        <end position="25"/>
    </location>
</feature>
<feature type="non-terminal residue" evidence="7">
    <location>
        <position position="104"/>
    </location>
</feature>
<evidence type="ECO:0000256" key="2">
    <source>
        <dbReference type="ARBA" id="ARBA00022692"/>
    </source>
</evidence>
<comment type="subcellular location">
    <subcellularLocation>
        <location evidence="1">Endomembrane system</location>
        <topology evidence="1">Multi-pass membrane protein</topology>
    </subcellularLocation>
</comment>
<keyword evidence="5 6" id="KW-0472">Membrane</keyword>
<evidence type="ECO:0000256" key="1">
    <source>
        <dbReference type="ARBA" id="ARBA00004127"/>
    </source>
</evidence>
<evidence type="ECO:0000256" key="6">
    <source>
        <dbReference type="SAM" id="Phobius"/>
    </source>
</evidence>
<evidence type="ECO:0000256" key="3">
    <source>
        <dbReference type="ARBA" id="ARBA00022989"/>
    </source>
</evidence>
<dbReference type="GO" id="GO:0016020">
    <property type="term" value="C:membrane"/>
    <property type="evidence" value="ECO:0007669"/>
    <property type="project" value="GOC"/>
</dbReference>
<keyword evidence="4" id="KW-0560">Oxidoreductase</keyword>
<proteinExistence type="predicted"/>
<organism evidence="7">
    <name type="scientific">marine metagenome</name>
    <dbReference type="NCBI Taxonomy" id="408172"/>
    <lineage>
        <taxon>unclassified sequences</taxon>
        <taxon>metagenomes</taxon>
        <taxon>ecological metagenomes</taxon>
    </lineage>
</organism>
<sequence length="104" mass="11867">MSFYIKSLFFAIPTFTILIIIEAIVAKRKGLQINRAADVVTSLSSGLTKTIRDGIKFSFTIIGYSWLVTHITIYKLEPVWLAVIIAFVVQDFTGYCMHRLKHRV</sequence>
<dbReference type="AlphaFoldDB" id="A0A382HB67"/>
<dbReference type="EMBL" id="UINC01060058">
    <property type="protein sequence ID" value="SVB84157.1"/>
    <property type="molecule type" value="Genomic_DNA"/>
</dbReference>
<dbReference type="GO" id="GO:0006643">
    <property type="term" value="P:membrane lipid metabolic process"/>
    <property type="evidence" value="ECO:0007669"/>
    <property type="project" value="TreeGrafter"/>
</dbReference>
<evidence type="ECO:0000256" key="4">
    <source>
        <dbReference type="ARBA" id="ARBA00023002"/>
    </source>
</evidence>
<dbReference type="PANTHER" id="PTHR21624">
    <property type="entry name" value="STEROL DESATURASE-RELATED PROTEIN"/>
    <property type="match status" value="1"/>
</dbReference>
<dbReference type="InterPro" id="IPR051689">
    <property type="entry name" value="Sterol_desaturase/TMEM195"/>
</dbReference>
<dbReference type="GO" id="GO:0005783">
    <property type="term" value="C:endoplasmic reticulum"/>
    <property type="evidence" value="ECO:0007669"/>
    <property type="project" value="TreeGrafter"/>
</dbReference>
<gene>
    <name evidence="7" type="ORF">METZ01_LOCUS237011</name>
</gene>
<dbReference type="GO" id="GO:0050479">
    <property type="term" value="F:glyceryl-ether monooxygenase activity"/>
    <property type="evidence" value="ECO:0007669"/>
    <property type="project" value="TreeGrafter"/>
</dbReference>
<evidence type="ECO:0000313" key="7">
    <source>
        <dbReference type="EMBL" id="SVB84157.1"/>
    </source>
</evidence>
<protein>
    <submittedName>
        <fullName evidence="7">Uncharacterized protein</fullName>
    </submittedName>
</protein>
<keyword evidence="2 6" id="KW-0812">Transmembrane</keyword>
<accession>A0A382HB67</accession>
<reference evidence="7" key="1">
    <citation type="submission" date="2018-05" db="EMBL/GenBank/DDBJ databases">
        <authorList>
            <person name="Lanie J.A."/>
            <person name="Ng W.-L."/>
            <person name="Kazmierczak K.M."/>
            <person name="Andrzejewski T.M."/>
            <person name="Davidsen T.M."/>
            <person name="Wayne K.J."/>
            <person name="Tettelin H."/>
            <person name="Glass J.I."/>
            <person name="Rusch D."/>
            <person name="Podicherti R."/>
            <person name="Tsui H.-C.T."/>
            <person name="Winkler M.E."/>
        </authorList>
    </citation>
    <scope>NUCLEOTIDE SEQUENCE</scope>
</reference>
<dbReference type="PANTHER" id="PTHR21624:SF1">
    <property type="entry name" value="ALKYLGLYCEROL MONOOXYGENASE"/>
    <property type="match status" value="1"/>
</dbReference>
<keyword evidence="3 6" id="KW-1133">Transmembrane helix</keyword>
<evidence type="ECO:0000256" key="5">
    <source>
        <dbReference type="ARBA" id="ARBA00023136"/>
    </source>
</evidence>
<name>A0A382HB67_9ZZZZ</name>